<gene>
    <name evidence="2" type="ORF">MCC10070_0853</name>
</gene>
<keyword evidence="1" id="KW-1133">Transmembrane helix</keyword>
<evidence type="ECO:0000313" key="3">
    <source>
        <dbReference type="Proteomes" id="UP000291814"/>
    </source>
</evidence>
<proteinExistence type="predicted"/>
<keyword evidence="1" id="KW-0472">Membrane</keyword>
<organism evidence="2 3">
    <name type="scientific">Bifidobacterium longum subsp. longum</name>
    <dbReference type="NCBI Taxonomy" id="1679"/>
    <lineage>
        <taxon>Bacteria</taxon>
        <taxon>Bacillati</taxon>
        <taxon>Actinomycetota</taxon>
        <taxon>Actinomycetes</taxon>
        <taxon>Bifidobacteriales</taxon>
        <taxon>Bifidobacteriaceae</taxon>
        <taxon>Bifidobacterium</taxon>
    </lineage>
</organism>
<dbReference type="EMBL" id="SHRR01000013">
    <property type="protein sequence ID" value="TCE86525.1"/>
    <property type="molecule type" value="Genomic_DNA"/>
</dbReference>
<feature type="transmembrane region" description="Helical" evidence="1">
    <location>
        <begin position="41"/>
        <end position="59"/>
    </location>
</feature>
<evidence type="ECO:0000256" key="1">
    <source>
        <dbReference type="SAM" id="Phobius"/>
    </source>
</evidence>
<protein>
    <submittedName>
        <fullName evidence="2">Uncharacterized protein</fullName>
    </submittedName>
</protein>
<feature type="transmembrane region" description="Helical" evidence="1">
    <location>
        <begin position="7"/>
        <end position="29"/>
    </location>
</feature>
<keyword evidence="1" id="KW-0812">Transmembrane</keyword>
<accession>A0A4R0TQH1</accession>
<dbReference type="Proteomes" id="UP000291814">
    <property type="component" value="Unassembled WGS sequence"/>
</dbReference>
<sequence length="71" mass="7725">MNRLILCLLVTLIIACRIGLLLMSIWYGWKAVTLGLIPGSLGPFILYGAVSIATGWAGLSKVDLHVKRTNE</sequence>
<name>A0A4R0TQH1_BIFLL</name>
<evidence type="ECO:0000313" key="2">
    <source>
        <dbReference type="EMBL" id="TCE86525.1"/>
    </source>
</evidence>
<dbReference type="AlphaFoldDB" id="A0A4R0TQH1"/>
<comment type="caution">
    <text evidence="2">The sequence shown here is derived from an EMBL/GenBank/DDBJ whole genome shotgun (WGS) entry which is preliminary data.</text>
</comment>
<reference evidence="2 3" key="1">
    <citation type="journal article" date="2018" name="Sci. Rep.">
        <title>Genomic diversity and distribution of Bifidobacterium longum subsp. longum across the human lifespan.</title>
        <authorList>
            <person name="Odamaki T."/>
            <person name="Bottacini F."/>
            <person name="Kato K."/>
            <person name="Mitsuyama E."/>
            <person name="Yoshida K."/>
            <person name="Horigome A."/>
            <person name="Xiao J.Z."/>
            <person name="van Sinderen D."/>
        </authorList>
    </citation>
    <scope>NUCLEOTIDE SEQUENCE [LARGE SCALE GENOMIC DNA]</scope>
    <source>
        <strain evidence="2 3">MCC10070</strain>
    </source>
</reference>
<dbReference type="PROSITE" id="PS51257">
    <property type="entry name" value="PROKAR_LIPOPROTEIN"/>
    <property type="match status" value="1"/>
</dbReference>
<dbReference type="RefSeq" id="WP_014484888.1">
    <property type="nucleotide sequence ID" value="NZ_JBDXSR010000002.1"/>
</dbReference>